<evidence type="ECO:0000259" key="5">
    <source>
        <dbReference type="PROSITE" id="PS51005"/>
    </source>
</evidence>
<evidence type="ECO:0000256" key="2">
    <source>
        <dbReference type="ARBA" id="ARBA00023125"/>
    </source>
</evidence>
<dbReference type="SUPFAM" id="SSF101941">
    <property type="entry name" value="NAC domain"/>
    <property type="match status" value="1"/>
</dbReference>
<dbReference type="InterPro" id="IPR036093">
    <property type="entry name" value="NAC_dom_sf"/>
</dbReference>
<comment type="caution">
    <text evidence="6">The sequence shown here is derived from an EMBL/GenBank/DDBJ whole genome shotgun (WGS) entry which is preliminary data.</text>
</comment>
<sequence>MRKTLVFYKGRAPNGQKSDWIMHEYRLETNENGPPQEEGWVVCRVFKKQLAAIRKFGEYDSPCWYDDQVSFMPEVDYPRQVSQPYDSSYRQQYLCKQELELHYSIMPPHHEALFPQLPQLESPNSVVPHVYERSSNAGSSFQASNLGEDQEHVLQMHRQSNNASIQGNSSEQAHDKVTDWRVLDKFVASQLMSHDDGNNPKDVMNYSNPTAYRVGDQMNCAGSKKPGGPEDLVGVPNSTCQIELWNCEEKPEYEVERYYKDLI</sequence>
<dbReference type="PROSITE" id="PS51005">
    <property type="entry name" value="NAC"/>
    <property type="match status" value="1"/>
</dbReference>
<protein>
    <recommendedName>
        <fullName evidence="5">NAC domain-containing protein</fullName>
    </recommendedName>
</protein>
<dbReference type="GO" id="GO:0006355">
    <property type="term" value="P:regulation of DNA-templated transcription"/>
    <property type="evidence" value="ECO:0007669"/>
    <property type="project" value="InterPro"/>
</dbReference>
<dbReference type="GO" id="GO:0003677">
    <property type="term" value="F:DNA binding"/>
    <property type="evidence" value="ECO:0007669"/>
    <property type="project" value="UniProtKB-KW"/>
</dbReference>
<keyword evidence="3" id="KW-0804">Transcription</keyword>
<evidence type="ECO:0000313" key="6">
    <source>
        <dbReference type="EMBL" id="KAK4796005.1"/>
    </source>
</evidence>
<proteinExistence type="predicted"/>
<keyword evidence="1" id="KW-0805">Transcription regulation</keyword>
<accession>A0AAN7LZJ2</accession>
<organism evidence="6 7">
    <name type="scientific">Trapa natans</name>
    <name type="common">Water chestnut</name>
    <dbReference type="NCBI Taxonomy" id="22666"/>
    <lineage>
        <taxon>Eukaryota</taxon>
        <taxon>Viridiplantae</taxon>
        <taxon>Streptophyta</taxon>
        <taxon>Embryophyta</taxon>
        <taxon>Tracheophyta</taxon>
        <taxon>Spermatophyta</taxon>
        <taxon>Magnoliopsida</taxon>
        <taxon>eudicotyledons</taxon>
        <taxon>Gunneridae</taxon>
        <taxon>Pentapetalae</taxon>
        <taxon>rosids</taxon>
        <taxon>malvids</taxon>
        <taxon>Myrtales</taxon>
        <taxon>Lythraceae</taxon>
        <taxon>Trapa</taxon>
    </lineage>
</organism>
<gene>
    <name evidence="6" type="ORF">SAY86_028331</name>
</gene>
<dbReference type="Gene3D" id="2.170.150.80">
    <property type="entry name" value="NAC domain"/>
    <property type="match status" value="1"/>
</dbReference>
<dbReference type="PANTHER" id="PTHR31744:SF221">
    <property type="entry name" value="NAC DOMAIN-CONTAINING PROTEIN 43-LIKE"/>
    <property type="match status" value="1"/>
</dbReference>
<dbReference type="AlphaFoldDB" id="A0AAN7LZJ2"/>
<evidence type="ECO:0000256" key="3">
    <source>
        <dbReference type="ARBA" id="ARBA00023163"/>
    </source>
</evidence>
<keyword evidence="7" id="KW-1185">Reference proteome</keyword>
<feature type="domain" description="NAC" evidence="5">
    <location>
        <begin position="1"/>
        <end position="48"/>
    </location>
</feature>
<keyword evidence="2" id="KW-0238">DNA-binding</keyword>
<evidence type="ECO:0000256" key="1">
    <source>
        <dbReference type="ARBA" id="ARBA00023015"/>
    </source>
</evidence>
<keyword evidence="4" id="KW-0539">Nucleus</keyword>
<evidence type="ECO:0000256" key="4">
    <source>
        <dbReference type="ARBA" id="ARBA00023242"/>
    </source>
</evidence>
<dbReference type="PANTHER" id="PTHR31744">
    <property type="entry name" value="PROTEIN CUP-SHAPED COTYLEDON 2-RELATED"/>
    <property type="match status" value="1"/>
</dbReference>
<dbReference type="InterPro" id="IPR003441">
    <property type="entry name" value="NAC-dom"/>
</dbReference>
<evidence type="ECO:0000313" key="7">
    <source>
        <dbReference type="Proteomes" id="UP001346149"/>
    </source>
</evidence>
<dbReference type="Proteomes" id="UP001346149">
    <property type="component" value="Unassembled WGS sequence"/>
</dbReference>
<reference evidence="6 7" key="1">
    <citation type="journal article" date="2023" name="Hortic Res">
        <title>Pangenome of water caltrop reveals structural variations and asymmetric subgenome divergence after allopolyploidization.</title>
        <authorList>
            <person name="Zhang X."/>
            <person name="Chen Y."/>
            <person name="Wang L."/>
            <person name="Yuan Y."/>
            <person name="Fang M."/>
            <person name="Shi L."/>
            <person name="Lu R."/>
            <person name="Comes H.P."/>
            <person name="Ma Y."/>
            <person name="Chen Y."/>
            <person name="Huang G."/>
            <person name="Zhou Y."/>
            <person name="Zheng Z."/>
            <person name="Qiu Y."/>
        </authorList>
    </citation>
    <scope>NUCLEOTIDE SEQUENCE [LARGE SCALE GENOMIC DNA]</scope>
    <source>
        <strain evidence="6">F231</strain>
    </source>
</reference>
<dbReference type="EMBL" id="JAXQNO010000006">
    <property type="protein sequence ID" value="KAK4796005.1"/>
    <property type="molecule type" value="Genomic_DNA"/>
</dbReference>
<name>A0AAN7LZJ2_TRANT</name>
<dbReference type="Pfam" id="PF02365">
    <property type="entry name" value="NAM"/>
    <property type="match status" value="1"/>
</dbReference>